<name>A0A4Q1BQG7_TREME</name>
<dbReference type="OrthoDB" id="2589846at2759"/>
<dbReference type="EMBL" id="SDIL01000022">
    <property type="protein sequence ID" value="RXK40169.1"/>
    <property type="molecule type" value="Genomic_DNA"/>
</dbReference>
<evidence type="ECO:0000313" key="1">
    <source>
        <dbReference type="EMBL" id="RXK40169.1"/>
    </source>
</evidence>
<dbReference type="AlphaFoldDB" id="A0A4Q1BQG7"/>
<reference evidence="1 2" key="1">
    <citation type="submission" date="2016-06" db="EMBL/GenBank/DDBJ databases">
        <title>Evolution of pathogenesis and genome organization in the Tremellales.</title>
        <authorList>
            <person name="Cuomo C."/>
            <person name="Litvintseva A."/>
            <person name="Heitman J."/>
            <person name="Chen Y."/>
            <person name="Sun S."/>
            <person name="Springer D."/>
            <person name="Dromer F."/>
            <person name="Young S."/>
            <person name="Zeng Q."/>
            <person name="Chapman S."/>
            <person name="Gujja S."/>
            <person name="Saif S."/>
            <person name="Birren B."/>
        </authorList>
    </citation>
    <scope>NUCLEOTIDE SEQUENCE [LARGE SCALE GENOMIC DNA]</scope>
    <source>
        <strain evidence="1 2">ATCC 28783</strain>
    </source>
</reference>
<comment type="caution">
    <text evidence="1">The sequence shown here is derived from an EMBL/GenBank/DDBJ whole genome shotgun (WGS) entry which is preliminary data.</text>
</comment>
<dbReference type="Proteomes" id="UP000289152">
    <property type="component" value="Unassembled WGS sequence"/>
</dbReference>
<evidence type="ECO:0000313" key="2">
    <source>
        <dbReference type="Proteomes" id="UP000289152"/>
    </source>
</evidence>
<protein>
    <submittedName>
        <fullName evidence="1">Uncharacterized protein</fullName>
    </submittedName>
</protein>
<proteinExistence type="predicted"/>
<sequence>MFGGHNAPQQTYATTRQELAQFKSAPILNPHFNMVVRYLDCLNRFMDALIAVHGPGGVREWLLEVTAFLTACQKRTFQRMPL</sequence>
<organism evidence="1 2">
    <name type="scientific">Tremella mesenterica</name>
    <name type="common">Jelly fungus</name>
    <dbReference type="NCBI Taxonomy" id="5217"/>
    <lineage>
        <taxon>Eukaryota</taxon>
        <taxon>Fungi</taxon>
        <taxon>Dikarya</taxon>
        <taxon>Basidiomycota</taxon>
        <taxon>Agaricomycotina</taxon>
        <taxon>Tremellomycetes</taxon>
        <taxon>Tremellales</taxon>
        <taxon>Tremellaceae</taxon>
        <taxon>Tremella</taxon>
    </lineage>
</organism>
<accession>A0A4Q1BQG7</accession>
<keyword evidence="2" id="KW-1185">Reference proteome</keyword>
<dbReference type="InParanoid" id="A0A4Q1BQG7"/>
<gene>
    <name evidence="1" type="ORF">M231_02627</name>
</gene>
<dbReference type="VEuPathDB" id="FungiDB:TREMEDRAFT_61230"/>